<evidence type="ECO:0000313" key="2">
    <source>
        <dbReference type="Proteomes" id="UP000323521"/>
    </source>
</evidence>
<keyword evidence="2" id="KW-1185">Reference proteome</keyword>
<accession>A0A3G1KV62</accession>
<dbReference type="InterPro" id="IPR021637">
    <property type="entry name" value="DUF3243"/>
</dbReference>
<dbReference type="AlphaFoldDB" id="A0A3G1KV62"/>
<dbReference type="Gene3D" id="1.10.760.20">
    <property type="entry name" value="Protein of unknown function DUF3243"/>
    <property type="match status" value="1"/>
</dbReference>
<gene>
    <name evidence="1" type="ORF">DCMF_17570</name>
</gene>
<organism evidence="1 2">
    <name type="scientific">Formimonas warabiya</name>
    <dbReference type="NCBI Taxonomy" id="1761012"/>
    <lineage>
        <taxon>Bacteria</taxon>
        <taxon>Bacillati</taxon>
        <taxon>Bacillota</taxon>
        <taxon>Clostridia</taxon>
        <taxon>Eubacteriales</taxon>
        <taxon>Peptococcaceae</taxon>
        <taxon>Candidatus Formimonas</taxon>
    </lineage>
</organism>
<dbReference type="RefSeq" id="WP_148135630.1">
    <property type="nucleotide sequence ID" value="NZ_CP017634.1"/>
</dbReference>
<evidence type="ECO:0000313" key="1">
    <source>
        <dbReference type="EMBL" id="ATW26331.1"/>
    </source>
</evidence>
<evidence type="ECO:0008006" key="3">
    <source>
        <dbReference type="Google" id="ProtNLM"/>
    </source>
</evidence>
<protein>
    <recommendedName>
        <fullName evidence="3">DUF3243 domain-containing protein</fullName>
    </recommendedName>
</protein>
<dbReference type="Pfam" id="PF11588">
    <property type="entry name" value="DUF3243"/>
    <property type="match status" value="1"/>
</dbReference>
<dbReference type="EMBL" id="CP017634">
    <property type="protein sequence ID" value="ATW26331.1"/>
    <property type="molecule type" value="Genomic_DNA"/>
</dbReference>
<name>A0A3G1KV62_FORW1</name>
<dbReference type="InterPro" id="IPR038292">
    <property type="entry name" value="YmfJ/YflH_sf"/>
</dbReference>
<reference evidence="1 2" key="1">
    <citation type="submission" date="2016-10" db="EMBL/GenBank/DDBJ databases">
        <title>Complete Genome Sequence of Peptococcaceae strain DCMF.</title>
        <authorList>
            <person name="Edwards R.J."/>
            <person name="Holland S.I."/>
            <person name="Deshpande N.P."/>
            <person name="Wong Y.K."/>
            <person name="Ertan H."/>
            <person name="Manefield M."/>
            <person name="Russell T.L."/>
            <person name="Lee M.J."/>
        </authorList>
    </citation>
    <scope>NUCLEOTIDE SEQUENCE [LARGE SCALE GENOMIC DNA]</scope>
    <source>
        <strain evidence="1 2">DCMF</strain>
    </source>
</reference>
<dbReference type="KEGG" id="fwa:DCMF_17570"/>
<proteinExistence type="predicted"/>
<sequence>MHEILNKLDTSSWDNYKRSLGRGMEVAKELGMSEQEIASVAQKFGSYLSQNINPDLPENKALKELWQIADPHEQQTLTNLMMKIAKSS</sequence>
<dbReference type="Proteomes" id="UP000323521">
    <property type="component" value="Chromosome"/>
</dbReference>
<dbReference type="OrthoDB" id="2382009at2"/>